<sequence length="74" mass="8228">SLLAALVLDEGIVAARVLEGSYTHETFYEFLCDDLLLLKNPYPAPKSVILLDNAWVHHSPEVVELIEGYSKSIT</sequence>
<feature type="non-terminal residue" evidence="1">
    <location>
        <position position="74"/>
    </location>
</feature>
<dbReference type="InParanoid" id="A0A0D0DL62"/>
<dbReference type="Proteomes" id="UP000054538">
    <property type="component" value="Unassembled WGS sequence"/>
</dbReference>
<proteinExistence type="predicted"/>
<evidence type="ECO:0008006" key="3">
    <source>
        <dbReference type="Google" id="ProtNLM"/>
    </source>
</evidence>
<evidence type="ECO:0000313" key="2">
    <source>
        <dbReference type="Proteomes" id="UP000054538"/>
    </source>
</evidence>
<dbReference type="HOGENOM" id="CLU_188058_0_1_1"/>
<reference evidence="2" key="2">
    <citation type="submission" date="2015-01" db="EMBL/GenBank/DDBJ databases">
        <title>Evolutionary Origins and Diversification of the Mycorrhizal Mutualists.</title>
        <authorList>
            <consortium name="DOE Joint Genome Institute"/>
            <consortium name="Mycorrhizal Genomics Consortium"/>
            <person name="Kohler A."/>
            <person name="Kuo A."/>
            <person name="Nagy L.G."/>
            <person name="Floudas D."/>
            <person name="Copeland A."/>
            <person name="Barry K.W."/>
            <person name="Cichocki N."/>
            <person name="Veneault-Fourrey C."/>
            <person name="LaButti K."/>
            <person name="Lindquist E.A."/>
            <person name="Lipzen A."/>
            <person name="Lundell T."/>
            <person name="Morin E."/>
            <person name="Murat C."/>
            <person name="Riley R."/>
            <person name="Ohm R."/>
            <person name="Sun H."/>
            <person name="Tunlid A."/>
            <person name="Henrissat B."/>
            <person name="Grigoriev I.V."/>
            <person name="Hibbett D.S."/>
            <person name="Martin F."/>
        </authorList>
    </citation>
    <scope>NUCLEOTIDE SEQUENCE [LARGE SCALE GENOMIC DNA]</scope>
    <source>
        <strain evidence="2">Ve08.2h10</strain>
    </source>
</reference>
<gene>
    <name evidence="1" type="ORF">PAXRUDRAFT_148336</name>
</gene>
<keyword evidence="2" id="KW-1185">Reference proteome</keyword>
<evidence type="ECO:0000313" key="1">
    <source>
        <dbReference type="EMBL" id="KIK91968.1"/>
    </source>
</evidence>
<reference evidence="1 2" key="1">
    <citation type="submission" date="2014-04" db="EMBL/GenBank/DDBJ databases">
        <authorList>
            <consortium name="DOE Joint Genome Institute"/>
            <person name="Kuo A."/>
            <person name="Kohler A."/>
            <person name="Jargeat P."/>
            <person name="Nagy L.G."/>
            <person name="Floudas D."/>
            <person name="Copeland A."/>
            <person name="Barry K.W."/>
            <person name="Cichocki N."/>
            <person name="Veneault-Fourrey C."/>
            <person name="LaButti K."/>
            <person name="Lindquist E.A."/>
            <person name="Lipzen A."/>
            <person name="Lundell T."/>
            <person name="Morin E."/>
            <person name="Murat C."/>
            <person name="Sun H."/>
            <person name="Tunlid A."/>
            <person name="Henrissat B."/>
            <person name="Grigoriev I.V."/>
            <person name="Hibbett D.S."/>
            <person name="Martin F."/>
            <person name="Nordberg H.P."/>
            <person name="Cantor M.N."/>
            <person name="Hua S.X."/>
        </authorList>
    </citation>
    <scope>NUCLEOTIDE SEQUENCE [LARGE SCALE GENOMIC DNA]</scope>
    <source>
        <strain evidence="1 2">Ve08.2h10</strain>
    </source>
</reference>
<organism evidence="1 2">
    <name type="scientific">Paxillus rubicundulus Ve08.2h10</name>
    <dbReference type="NCBI Taxonomy" id="930991"/>
    <lineage>
        <taxon>Eukaryota</taxon>
        <taxon>Fungi</taxon>
        <taxon>Dikarya</taxon>
        <taxon>Basidiomycota</taxon>
        <taxon>Agaricomycotina</taxon>
        <taxon>Agaricomycetes</taxon>
        <taxon>Agaricomycetidae</taxon>
        <taxon>Boletales</taxon>
        <taxon>Paxilineae</taxon>
        <taxon>Paxillaceae</taxon>
        <taxon>Paxillus</taxon>
    </lineage>
</organism>
<dbReference type="AlphaFoldDB" id="A0A0D0DL62"/>
<name>A0A0D0DL62_9AGAM</name>
<dbReference type="OrthoDB" id="2142724at2759"/>
<accession>A0A0D0DL62</accession>
<protein>
    <recommendedName>
        <fullName evidence="3">Tc1-like transposase DDE domain-containing protein</fullName>
    </recommendedName>
</protein>
<feature type="non-terminal residue" evidence="1">
    <location>
        <position position="1"/>
    </location>
</feature>
<dbReference type="EMBL" id="KN825329">
    <property type="protein sequence ID" value="KIK91968.1"/>
    <property type="molecule type" value="Genomic_DNA"/>
</dbReference>